<organism evidence="2 3">
    <name type="scientific">Brachyspira hyodysenteriae (strain ATCC 49526 / WA1)</name>
    <dbReference type="NCBI Taxonomy" id="565034"/>
    <lineage>
        <taxon>Bacteria</taxon>
        <taxon>Pseudomonadati</taxon>
        <taxon>Spirochaetota</taxon>
        <taxon>Spirochaetia</taxon>
        <taxon>Brachyspirales</taxon>
        <taxon>Brachyspiraceae</taxon>
        <taxon>Brachyspira</taxon>
    </lineage>
</organism>
<dbReference type="Pfam" id="PF04961">
    <property type="entry name" value="FTCD_C"/>
    <property type="match status" value="1"/>
</dbReference>
<dbReference type="InterPro" id="IPR036178">
    <property type="entry name" value="Formintransfe-cycloase-like_sf"/>
</dbReference>
<sequence length="214" mass="23786">MSKLIDKKLSDYINDVDSSLPAPGGGSVMGAVGSLACALAGMVGHLTVNKKKFLELSQEEQDNFNNAIENIRTIKNKLMEIVDKDAESFNAFMEAMKLPKNTEEEKAKRKTAISEAAKKAIDIPFSALKSCYELMPFFEIVIKYGNSNVVTDIASAYVLVFACAKGSVLNININIPLINDDSFLNNIKINTKEYLNTIENNFYNIEKEILLFRI</sequence>
<dbReference type="STRING" id="565034.BHWA1_00038"/>
<accession>A0A3B6V7U8</accession>
<proteinExistence type="predicted"/>
<protein>
    <submittedName>
        <fullName evidence="2">Formiminotransferase-cyclodeaminase</fullName>
    </submittedName>
</protein>
<name>A0A3B6V7U8_BRAHW</name>
<dbReference type="Proteomes" id="UP000001803">
    <property type="component" value="Chromosome"/>
</dbReference>
<evidence type="ECO:0000259" key="1">
    <source>
        <dbReference type="Pfam" id="PF04961"/>
    </source>
</evidence>
<dbReference type="RefSeq" id="WP_012669594.1">
    <property type="nucleotide sequence ID" value="NC_012225.1"/>
</dbReference>
<dbReference type="GO" id="GO:0016740">
    <property type="term" value="F:transferase activity"/>
    <property type="evidence" value="ECO:0007669"/>
    <property type="project" value="UniProtKB-KW"/>
</dbReference>
<dbReference type="EMBL" id="CP001357">
    <property type="protein sequence ID" value="ACN82541.1"/>
    <property type="molecule type" value="Genomic_DNA"/>
</dbReference>
<dbReference type="Gene3D" id="1.20.120.680">
    <property type="entry name" value="Formiminotetrahydrofolate cyclodeaminase monomer, up-and-down helical bundle"/>
    <property type="match status" value="1"/>
</dbReference>
<dbReference type="KEGG" id="bhy:BHWA1_00038"/>
<dbReference type="SUPFAM" id="SSF101262">
    <property type="entry name" value="Methenyltetrahydrofolate cyclohydrolase-like"/>
    <property type="match status" value="1"/>
</dbReference>
<gene>
    <name evidence="2" type="ordered locus">BHWA1_00038</name>
</gene>
<evidence type="ECO:0000313" key="2">
    <source>
        <dbReference type="EMBL" id="ACN82541.1"/>
    </source>
</evidence>
<feature type="domain" description="Cyclodeaminase/cyclohydrolase" evidence="1">
    <location>
        <begin position="9"/>
        <end position="188"/>
    </location>
</feature>
<dbReference type="InterPro" id="IPR007044">
    <property type="entry name" value="Cyclodeamin/CycHdrlase"/>
</dbReference>
<keyword evidence="3" id="KW-1185">Reference proteome</keyword>
<dbReference type="AlphaFoldDB" id="A0A3B6V7U8"/>
<reference evidence="2 3" key="1">
    <citation type="journal article" date="2009" name="PLoS ONE">
        <title>Genome sequence of the pathogenic intestinal spirochete Brachyspira hyodysenteriae reveals adaptations to its lifestyle in the porcine large intestine.</title>
        <authorList>
            <person name="Bellgard M.I."/>
            <person name="Wanchanthuek P."/>
            <person name="La T."/>
            <person name="Ryan K."/>
            <person name="Moolhuijzen P."/>
            <person name="Albertyn Z."/>
            <person name="Shaban B."/>
            <person name="Motro Y."/>
            <person name="Dunn D.S."/>
            <person name="Schibeci D."/>
            <person name="Hunter A."/>
            <person name="Barrero R."/>
            <person name="Phillips N.D."/>
            <person name="Hampson D.J."/>
        </authorList>
    </citation>
    <scope>NUCLEOTIDE SEQUENCE [LARGE SCALE GENOMIC DNA]</scope>
    <source>
        <strain evidence="3">ATCC 49526 / WA1</strain>
    </source>
</reference>
<evidence type="ECO:0000313" key="3">
    <source>
        <dbReference type="Proteomes" id="UP000001803"/>
    </source>
</evidence>